<dbReference type="EMBL" id="CP045894">
    <property type="protein sequence ID" value="QQP55346.1"/>
    <property type="molecule type" value="Genomic_DNA"/>
</dbReference>
<reference evidence="2" key="1">
    <citation type="submission" date="2021-01" db="EMBL/GenBank/DDBJ databases">
        <title>Caligus Genome Assembly.</title>
        <authorList>
            <person name="Gallardo-Escarate C."/>
        </authorList>
    </citation>
    <scope>NUCLEOTIDE SEQUENCE [LARGE SCALE GENOMIC DNA]</scope>
</reference>
<accession>A0A7T8KGD6</accession>
<keyword evidence="2" id="KW-1185">Reference proteome</keyword>
<protein>
    <submittedName>
        <fullName evidence="1">Uncharacterized protein</fullName>
    </submittedName>
</protein>
<dbReference type="Proteomes" id="UP000595437">
    <property type="component" value="Chromosome 5"/>
</dbReference>
<gene>
    <name evidence="1" type="ORF">FKW44_008493</name>
</gene>
<proteinExistence type="predicted"/>
<organism evidence="1 2">
    <name type="scientific">Caligus rogercresseyi</name>
    <name type="common">Sea louse</name>
    <dbReference type="NCBI Taxonomy" id="217165"/>
    <lineage>
        <taxon>Eukaryota</taxon>
        <taxon>Metazoa</taxon>
        <taxon>Ecdysozoa</taxon>
        <taxon>Arthropoda</taxon>
        <taxon>Crustacea</taxon>
        <taxon>Multicrustacea</taxon>
        <taxon>Hexanauplia</taxon>
        <taxon>Copepoda</taxon>
        <taxon>Siphonostomatoida</taxon>
        <taxon>Caligidae</taxon>
        <taxon>Caligus</taxon>
    </lineage>
</organism>
<name>A0A7T8KGD6_CALRO</name>
<evidence type="ECO:0000313" key="2">
    <source>
        <dbReference type="Proteomes" id="UP000595437"/>
    </source>
</evidence>
<dbReference type="AlphaFoldDB" id="A0A7T8KGD6"/>
<sequence>MLTKSSSPSCSTSLIPLDRPSFFLEGLEGADSILPQKCFRCVFYPLCCLFIAQRG</sequence>
<evidence type="ECO:0000313" key="1">
    <source>
        <dbReference type="EMBL" id="QQP55346.1"/>
    </source>
</evidence>